<dbReference type="Gene3D" id="1.10.8.430">
    <property type="entry name" value="Helical domain of apoptotic protease-activating factors"/>
    <property type="match status" value="1"/>
</dbReference>
<keyword evidence="7" id="KW-1185">Reference proteome</keyword>
<dbReference type="PANTHER" id="PTHR36766">
    <property type="entry name" value="PLANT BROAD-SPECTRUM MILDEW RESISTANCE PROTEIN RPW8"/>
    <property type="match status" value="1"/>
</dbReference>
<evidence type="ECO:0000259" key="5">
    <source>
        <dbReference type="Pfam" id="PF23598"/>
    </source>
</evidence>
<dbReference type="EMBL" id="JASCZI010273188">
    <property type="protein sequence ID" value="MED6224401.1"/>
    <property type="molecule type" value="Genomic_DNA"/>
</dbReference>
<evidence type="ECO:0000259" key="3">
    <source>
        <dbReference type="Pfam" id="PF00931"/>
    </source>
</evidence>
<dbReference type="InterPro" id="IPR002182">
    <property type="entry name" value="NB-ARC"/>
</dbReference>
<dbReference type="PRINTS" id="PR00364">
    <property type="entry name" value="DISEASERSIST"/>
</dbReference>
<comment type="caution">
    <text evidence="6">The sequence shown here is derived from an EMBL/GenBank/DDBJ whole genome shotgun (WGS) entry which is preliminary data.</text>
</comment>
<dbReference type="InterPro" id="IPR042197">
    <property type="entry name" value="Apaf_helical"/>
</dbReference>
<dbReference type="InterPro" id="IPR055414">
    <property type="entry name" value="LRR_R13L4/SHOC2-like"/>
</dbReference>
<evidence type="ECO:0000256" key="2">
    <source>
        <dbReference type="ARBA" id="ARBA00022821"/>
    </source>
</evidence>
<dbReference type="Pfam" id="PF23559">
    <property type="entry name" value="WHD_DRP"/>
    <property type="match status" value="1"/>
</dbReference>
<evidence type="ECO:0000313" key="7">
    <source>
        <dbReference type="Proteomes" id="UP001341840"/>
    </source>
</evidence>
<dbReference type="Gene3D" id="3.80.10.10">
    <property type="entry name" value="Ribonuclease Inhibitor"/>
    <property type="match status" value="2"/>
</dbReference>
<dbReference type="InterPro" id="IPR032675">
    <property type="entry name" value="LRR_dom_sf"/>
</dbReference>
<feature type="domain" description="Disease resistance protein winged helix" evidence="4">
    <location>
        <begin position="303"/>
        <end position="375"/>
    </location>
</feature>
<evidence type="ECO:0000256" key="1">
    <source>
        <dbReference type="ARBA" id="ARBA00022737"/>
    </source>
</evidence>
<gene>
    <name evidence="6" type="ORF">PIB30_083609</name>
</gene>
<proteinExistence type="predicted"/>
<name>A0ABU6ZQZ8_9FABA</name>
<keyword evidence="2" id="KW-0611">Plant defense</keyword>
<dbReference type="Pfam" id="PF00931">
    <property type="entry name" value="NB-ARC"/>
    <property type="match status" value="1"/>
</dbReference>
<feature type="domain" description="NB-ARC" evidence="3">
    <location>
        <begin position="39"/>
        <end position="216"/>
    </location>
</feature>
<dbReference type="Proteomes" id="UP001341840">
    <property type="component" value="Unassembled WGS sequence"/>
</dbReference>
<sequence>MGIVEQHVNTPTLERNIPWRETSSSLPLRVCGRHEEKEDIIELLMGQHSETNNVDVISIVGIGGLGKTTLAQMVYDDNRVKNHFDMLMWVCVSDDFDMKMLIQRIIHAASNTENVVEANSSLQHMVSLPNEKLHGRKFLLVLDDVWNEKPNKWDEFRHHLLKAGSDTKSKGSKIIVTTRSHKVADIVGGGLLIINLKELPEDECWKLFVKCAFQEERDEEKYPRLKQIGEQIVNKCKGIPLAMTTLGCLLKSKCHDENEWRKIRDSEVWQLDQEETGILPSLRLSYNHLPPGVKQCFSYCSCFPKDYEYSVIELIMFWTAHGLLQPIHEEEDAEDIGELYIKKLVSASLLQFERDFGYPMSFSRLKMHDLVHDLAQQTMKKSSKKKTILQETSTDEWASKEFNYLRVWHLDCTVLSSLTDDCFNTMKKHLRYLNLRDSDIWKEYPDFIWKLHNLQCLNFCSYDNSHMLTKNMKNLISLQYLILSVEATSLSSMNIGRFQQLKFLYLLNCSKLVSIPNAVGRLTTLKKLIISWCQNLVSFEDEEIEEKEHVAVHNSNLQLFEIRAAGKLEGLPNWLERATKLRYLTISRTGIKSFPTRLLMASLEQLYIYNCPELSSLPNNMDQTHSLRYLEIWVCPTLSERYNKKTGPDWNKIAHIPTCMIDFIHQHHED</sequence>
<accession>A0ABU6ZQZ8</accession>
<dbReference type="Pfam" id="PF23598">
    <property type="entry name" value="LRR_14"/>
    <property type="match status" value="1"/>
</dbReference>
<organism evidence="6 7">
    <name type="scientific">Stylosanthes scabra</name>
    <dbReference type="NCBI Taxonomy" id="79078"/>
    <lineage>
        <taxon>Eukaryota</taxon>
        <taxon>Viridiplantae</taxon>
        <taxon>Streptophyta</taxon>
        <taxon>Embryophyta</taxon>
        <taxon>Tracheophyta</taxon>
        <taxon>Spermatophyta</taxon>
        <taxon>Magnoliopsida</taxon>
        <taxon>eudicotyledons</taxon>
        <taxon>Gunneridae</taxon>
        <taxon>Pentapetalae</taxon>
        <taxon>rosids</taxon>
        <taxon>fabids</taxon>
        <taxon>Fabales</taxon>
        <taxon>Fabaceae</taxon>
        <taxon>Papilionoideae</taxon>
        <taxon>50 kb inversion clade</taxon>
        <taxon>dalbergioids sensu lato</taxon>
        <taxon>Dalbergieae</taxon>
        <taxon>Pterocarpus clade</taxon>
        <taxon>Stylosanthes</taxon>
    </lineage>
</organism>
<feature type="domain" description="Disease resistance R13L4/SHOC-2-like LRR" evidence="5">
    <location>
        <begin position="398"/>
        <end position="608"/>
    </location>
</feature>
<reference evidence="6 7" key="1">
    <citation type="journal article" date="2023" name="Plants (Basel)">
        <title>Bridging the Gap: Combining Genomics and Transcriptomics Approaches to Understand Stylosanthes scabra, an Orphan Legume from the Brazilian Caatinga.</title>
        <authorList>
            <person name="Ferreira-Neto J.R.C."/>
            <person name="da Silva M.D."/>
            <person name="Binneck E."/>
            <person name="de Melo N.F."/>
            <person name="da Silva R.H."/>
            <person name="de Melo A.L.T.M."/>
            <person name="Pandolfi V."/>
            <person name="Bustamante F.O."/>
            <person name="Brasileiro-Vidal A.C."/>
            <person name="Benko-Iseppon A.M."/>
        </authorList>
    </citation>
    <scope>NUCLEOTIDE SEQUENCE [LARGE SCALE GENOMIC DNA]</scope>
    <source>
        <tissue evidence="6">Leaves</tissue>
    </source>
</reference>
<dbReference type="Gene3D" id="1.10.10.10">
    <property type="entry name" value="Winged helix-like DNA-binding domain superfamily/Winged helix DNA-binding domain"/>
    <property type="match status" value="1"/>
</dbReference>
<dbReference type="Gene3D" id="3.40.50.300">
    <property type="entry name" value="P-loop containing nucleotide triphosphate hydrolases"/>
    <property type="match status" value="1"/>
</dbReference>
<evidence type="ECO:0000259" key="4">
    <source>
        <dbReference type="Pfam" id="PF23559"/>
    </source>
</evidence>
<evidence type="ECO:0000313" key="6">
    <source>
        <dbReference type="EMBL" id="MED6224401.1"/>
    </source>
</evidence>
<dbReference type="InterPro" id="IPR058922">
    <property type="entry name" value="WHD_DRP"/>
</dbReference>
<dbReference type="SUPFAM" id="SSF52058">
    <property type="entry name" value="L domain-like"/>
    <property type="match status" value="1"/>
</dbReference>
<dbReference type="InterPro" id="IPR027417">
    <property type="entry name" value="P-loop_NTPase"/>
</dbReference>
<protein>
    <submittedName>
        <fullName evidence="6">Uncharacterized protein</fullName>
    </submittedName>
</protein>
<dbReference type="PANTHER" id="PTHR36766:SF70">
    <property type="entry name" value="DISEASE RESISTANCE PROTEIN RGA4"/>
    <property type="match status" value="1"/>
</dbReference>
<dbReference type="InterPro" id="IPR036388">
    <property type="entry name" value="WH-like_DNA-bd_sf"/>
</dbReference>
<dbReference type="SUPFAM" id="SSF52540">
    <property type="entry name" value="P-loop containing nucleoside triphosphate hydrolases"/>
    <property type="match status" value="1"/>
</dbReference>
<keyword evidence="1" id="KW-0677">Repeat</keyword>